<dbReference type="EMBL" id="JAKWBI020000282">
    <property type="protein sequence ID" value="KAJ2897314.1"/>
    <property type="molecule type" value="Genomic_DNA"/>
</dbReference>
<organism evidence="2 3">
    <name type="scientific">Zalerion maritima</name>
    <dbReference type="NCBI Taxonomy" id="339359"/>
    <lineage>
        <taxon>Eukaryota</taxon>
        <taxon>Fungi</taxon>
        <taxon>Dikarya</taxon>
        <taxon>Ascomycota</taxon>
        <taxon>Pezizomycotina</taxon>
        <taxon>Sordariomycetes</taxon>
        <taxon>Lulworthiomycetidae</taxon>
        <taxon>Lulworthiales</taxon>
        <taxon>Lulworthiaceae</taxon>
        <taxon>Zalerion</taxon>
    </lineage>
</organism>
<evidence type="ECO:0000256" key="1">
    <source>
        <dbReference type="SAM" id="MobiDB-lite"/>
    </source>
</evidence>
<comment type="caution">
    <text evidence="2">The sequence shown here is derived from an EMBL/GenBank/DDBJ whole genome shotgun (WGS) entry which is preliminary data.</text>
</comment>
<name>A0AAD5RLL2_9PEZI</name>
<dbReference type="Proteomes" id="UP001201980">
    <property type="component" value="Unassembled WGS sequence"/>
</dbReference>
<gene>
    <name evidence="2" type="ORF">MKZ38_004796</name>
</gene>
<protein>
    <submittedName>
        <fullName evidence="2">Uncharacterized protein</fullName>
    </submittedName>
</protein>
<accession>A0AAD5RLL2</accession>
<evidence type="ECO:0000313" key="2">
    <source>
        <dbReference type="EMBL" id="KAJ2897314.1"/>
    </source>
</evidence>
<keyword evidence="3" id="KW-1185">Reference proteome</keyword>
<dbReference type="AlphaFoldDB" id="A0AAD5RLL2"/>
<sequence>MCQECNKEFSDAAERQKPATPDLPNSSTDEGHSVGLNTPYTISVAAGIPASVVVEESGKSVYVGLHNKKIKTLNASDTPATPDPQATINNFFDKLLDVCDLPDMNTGLLEISYYDQKKYTVTNYKYSFINKLLQHIRNFKYKVLIVCKEGPVFDLLGAILKTAGYKFNIHKEKKVLEGLDPTIILASSSQDVNAAETQNSPAAFARFAAVLKNPSGYHEPPSPVITFGELLQNPDKIINWEPVQIPKGVTDFFRELQRNLQGEMIADRESNPKVGG</sequence>
<feature type="compositionally biased region" description="Basic and acidic residues" evidence="1">
    <location>
        <begin position="1"/>
        <end position="17"/>
    </location>
</feature>
<proteinExistence type="predicted"/>
<evidence type="ECO:0000313" key="3">
    <source>
        <dbReference type="Proteomes" id="UP001201980"/>
    </source>
</evidence>
<feature type="region of interest" description="Disordered" evidence="1">
    <location>
        <begin position="1"/>
        <end position="34"/>
    </location>
</feature>
<reference evidence="2" key="1">
    <citation type="submission" date="2022-07" db="EMBL/GenBank/DDBJ databases">
        <title>Draft genome sequence of Zalerion maritima ATCC 34329, a (micro)plastics degrading marine fungus.</title>
        <authorList>
            <person name="Paco A."/>
            <person name="Goncalves M.F.M."/>
            <person name="Rocha-Santos T.A.P."/>
            <person name="Alves A."/>
        </authorList>
    </citation>
    <scope>NUCLEOTIDE SEQUENCE</scope>
    <source>
        <strain evidence="2">ATCC 34329</strain>
    </source>
</reference>